<feature type="region of interest" description="Disordered" evidence="1">
    <location>
        <begin position="25"/>
        <end position="85"/>
    </location>
</feature>
<gene>
    <name evidence="3" type="ORF">HUT08_26850</name>
</gene>
<dbReference type="InterPro" id="IPR045794">
    <property type="entry name" value="Trypco1"/>
</dbReference>
<evidence type="ECO:0000259" key="2">
    <source>
        <dbReference type="Pfam" id="PF19493"/>
    </source>
</evidence>
<dbReference type="RefSeq" id="WP_176164270.1">
    <property type="nucleotide sequence ID" value="NZ_CP054929.1"/>
</dbReference>
<sequence length="171" mass="16633">MGDLALTFDDGTVAWLRLAPVADGARPAPVGAAGPSGGGAPDSAGGSDGGDHGDGGAGDRGGPPDDPYGQPPGPDLELPTGFGGARAVSVDGRTARALSAGGQALANALRPLSGVLESIHTSLADSPRRPDEVTVQFGVTLGTDLSLGVFTGKGEANFSVSATWNLGSTSA</sequence>
<feature type="domain" description="Trypsin-co-occurring" evidence="2">
    <location>
        <begin position="91"/>
        <end position="165"/>
    </location>
</feature>
<accession>A0A7H8NDK3</accession>
<evidence type="ECO:0000313" key="4">
    <source>
        <dbReference type="Proteomes" id="UP000509303"/>
    </source>
</evidence>
<reference evidence="3 4" key="1">
    <citation type="submission" date="2020-06" db="EMBL/GenBank/DDBJ databases">
        <title>Genome mining for natural products.</title>
        <authorList>
            <person name="Zhang B."/>
            <person name="Shi J."/>
            <person name="Ge H."/>
        </authorList>
    </citation>
    <scope>NUCLEOTIDE SEQUENCE [LARGE SCALE GENOMIC DNA]</scope>
    <source>
        <strain evidence="3 4">NA00687</strain>
    </source>
</reference>
<name>A0A7H8NDK3_9ACTN</name>
<dbReference type="NCBIfam" id="NF041216">
    <property type="entry name" value="CU044_2847_fam"/>
    <property type="match status" value="1"/>
</dbReference>
<proteinExistence type="predicted"/>
<keyword evidence="4" id="KW-1185">Reference proteome</keyword>
<dbReference type="Proteomes" id="UP000509303">
    <property type="component" value="Chromosome"/>
</dbReference>
<organism evidence="3 4">
    <name type="scientific">Streptomyces buecherae</name>
    <dbReference type="NCBI Taxonomy" id="2763006"/>
    <lineage>
        <taxon>Bacteria</taxon>
        <taxon>Bacillati</taxon>
        <taxon>Actinomycetota</taxon>
        <taxon>Actinomycetes</taxon>
        <taxon>Kitasatosporales</taxon>
        <taxon>Streptomycetaceae</taxon>
        <taxon>Streptomyces</taxon>
    </lineage>
</organism>
<dbReference type="EMBL" id="CP054929">
    <property type="protein sequence ID" value="QKW52557.1"/>
    <property type="molecule type" value="Genomic_DNA"/>
</dbReference>
<dbReference type="Pfam" id="PF19493">
    <property type="entry name" value="Trypco1"/>
    <property type="match status" value="1"/>
</dbReference>
<feature type="compositionally biased region" description="Pro residues" evidence="1">
    <location>
        <begin position="64"/>
        <end position="74"/>
    </location>
</feature>
<evidence type="ECO:0000256" key="1">
    <source>
        <dbReference type="SAM" id="MobiDB-lite"/>
    </source>
</evidence>
<protein>
    <recommendedName>
        <fullName evidence="2">Trypsin-co-occurring domain-containing protein</fullName>
    </recommendedName>
</protein>
<dbReference type="AlphaFoldDB" id="A0A7H8NDK3"/>
<evidence type="ECO:0000313" key="3">
    <source>
        <dbReference type="EMBL" id="QKW52557.1"/>
    </source>
</evidence>